<keyword evidence="5" id="KW-1185">Reference proteome</keyword>
<dbReference type="Pfam" id="PF02458">
    <property type="entry name" value="Transferase"/>
    <property type="match status" value="1"/>
</dbReference>
<dbReference type="Gene3D" id="3.30.559.10">
    <property type="entry name" value="Chloramphenicol acetyltransferase-like domain"/>
    <property type="match status" value="1"/>
</dbReference>
<keyword evidence="2" id="KW-0808">Transferase</keyword>
<dbReference type="EMBL" id="JADFTS010000004">
    <property type="protein sequence ID" value="KAF9610458.1"/>
    <property type="molecule type" value="Genomic_DNA"/>
</dbReference>
<dbReference type="Proteomes" id="UP000631114">
    <property type="component" value="Unassembled WGS sequence"/>
</dbReference>
<proteinExistence type="inferred from homology"/>
<evidence type="ECO:0000313" key="5">
    <source>
        <dbReference type="Proteomes" id="UP000631114"/>
    </source>
</evidence>
<evidence type="ECO:0000313" key="4">
    <source>
        <dbReference type="EMBL" id="KAF9610458.1"/>
    </source>
</evidence>
<dbReference type="PANTHER" id="PTHR31623:SF17">
    <property type="entry name" value="F21J9.9"/>
    <property type="match status" value="1"/>
</dbReference>
<gene>
    <name evidence="4" type="ORF">IFM89_022422</name>
</gene>
<sequence>MESETHLLTSWCRFHFYIADFGWGDHIWVSPVNPFKNVLVLMDTKNGEGIEAWVTLDAEDMAKFETDPELLAYARANHCFISENSELCLKPTEPLS</sequence>
<dbReference type="InterPro" id="IPR023213">
    <property type="entry name" value="CAT-like_dom_sf"/>
</dbReference>
<evidence type="ECO:0000256" key="2">
    <source>
        <dbReference type="ARBA" id="ARBA00022679"/>
    </source>
</evidence>
<organism evidence="4 5">
    <name type="scientific">Coptis chinensis</name>
    <dbReference type="NCBI Taxonomy" id="261450"/>
    <lineage>
        <taxon>Eukaryota</taxon>
        <taxon>Viridiplantae</taxon>
        <taxon>Streptophyta</taxon>
        <taxon>Embryophyta</taxon>
        <taxon>Tracheophyta</taxon>
        <taxon>Spermatophyta</taxon>
        <taxon>Magnoliopsida</taxon>
        <taxon>Ranunculales</taxon>
        <taxon>Ranunculaceae</taxon>
        <taxon>Coptidoideae</taxon>
        <taxon>Coptis</taxon>
    </lineage>
</organism>
<reference evidence="4 5" key="1">
    <citation type="submission" date="2020-10" db="EMBL/GenBank/DDBJ databases">
        <title>The Coptis chinensis genome and diversification of protoberbering-type alkaloids.</title>
        <authorList>
            <person name="Wang B."/>
            <person name="Shu S."/>
            <person name="Song C."/>
            <person name="Liu Y."/>
        </authorList>
    </citation>
    <scope>NUCLEOTIDE SEQUENCE [LARGE SCALE GENOMIC DNA]</scope>
    <source>
        <strain evidence="4">HL-2020</strain>
        <tissue evidence="4">Leaf</tissue>
    </source>
</reference>
<dbReference type="AlphaFoldDB" id="A0A835I5P7"/>
<protein>
    <submittedName>
        <fullName evidence="4">Uncharacterized protein</fullName>
    </submittedName>
</protein>
<name>A0A835I5P7_9MAGN</name>
<dbReference type="OrthoDB" id="1932220at2759"/>
<evidence type="ECO:0000256" key="1">
    <source>
        <dbReference type="ARBA" id="ARBA00009861"/>
    </source>
</evidence>
<evidence type="ECO:0000256" key="3">
    <source>
        <dbReference type="ARBA" id="ARBA00023315"/>
    </source>
</evidence>
<dbReference type="PANTHER" id="PTHR31623">
    <property type="entry name" value="F21J9.9"/>
    <property type="match status" value="1"/>
</dbReference>
<comment type="caution">
    <text evidence="4">The sequence shown here is derived from an EMBL/GenBank/DDBJ whole genome shotgun (WGS) entry which is preliminary data.</text>
</comment>
<accession>A0A835I5P7</accession>
<dbReference type="GO" id="GO:0016746">
    <property type="term" value="F:acyltransferase activity"/>
    <property type="evidence" value="ECO:0007669"/>
    <property type="project" value="UniProtKB-KW"/>
</dbReference>
<comment type="similarity">
    <text evidence="1">Belongs to the plant acyltransferase family.</text>
</comment>
<keyword evidence="3" id="KW-0012">Acyltransferase</keyword>